<dbReference type="AlphaFoldDB" id="A0A0G4F7T4"/>
<dbReference type="EMBL" id="CDMZ01000160">
    <property type="protein sequence ID" value="CEM08052.1"/>
    <property type="molecule type" value="Genomic_DNA"/>
</dbReference>
<name>A0A0G4F7T4_9ALVE</name>
<gene>
    <name evidence="1" type="ORF">Cvel_15460</name>
</gene>
<organism evidence="1">
    <name type="scientific">Chromera velia CCMP2878</name>
    <dbReference type="NCBI Taxonomy" id="1169474"/>
    <lineage>
        <taxon>Eukaryota</taxon>
        <taxon>Sar</taxon>
        <taxon>Alveolata</taxon>
        <taxon>Colpodellida</taxon>
        <taxon>Chromeraceae</taxon>
        <taxon>Chromera</taxon>
    </lineage>
</organism>
<sequence length="78" mass="8741">MAGANAKFVLCQSGTLAAEAVAEIFKRQSQAQHDDILNKFQDEFLPTLVMQRVVFVVVFLWGGRRESGLKMRGVEWGL</sequence>
<protein>
    <submittedName>
        <fullName evidence="1">Uncharacterized protein</fullName>
    </submittedName>
</protein>
<reference evidence="1" key="1">
    <citation type="submission" date="2014-11" db="EMBL/GenBank/DDBJ databases">
        <authorList>
            <person name="Otto D Thomas"/>
            <person name="Naeem Raeece"/>
        </authorList>
    </citation>
    <scope>NUCLEOTIDE SEQUENCE</scope>
</reference>
<evidence type="ECO:0000313" key="1">
    <source>
        <dbReference type="EMBL" id="CEM08052.1"/>
    </source>
</evidence>
<proteinExistence type="predicted"/>
<accession>A0A0G4F7T4</accession>
<dbReference type="VEuPathDB" id="CryptoDB:Cvel_15460"/>